<dbReference type="GO" id="GO:0005524">
    <property type="term" value="F:ATP binding"/>
    <property type="evidence" value="ECO:0007669"/>
    <property type="project" value="InterPro"/>
</dbReference>
<dbReference type="SUPFAM" id="SSF56784">
    <property type="entry name" value="HAD-like"/>
    <property type="match status" value="1"/>
</dbReference>
<dbReference type="InterPro" id="IPR018303">
    <property type="entry name" value="ATPase_P-typ_P_site"/>
</dbReference>
<keyword evidence="6 7" id="KW-0472">Membrane</keyword>
<dbReference type="GO" id="GO:0046872">
    <property type="term" value="F:metal ion binding"/>
    <property type="evidence" value="ECO:0007669"/>
    <property type="project" value="UniProtKB-KW"/>
</dbReference>
<keyword evidence="4" id="KW-1278">Translocase</keyword>
<evidence type="ECO:0000256" key="7">
    <source>
        <dbReference type="SAM" id="Phobius"/>
    </source>
</evidence>
<dbReference type="PANTHER" id="PTHR46594">
    <property type="entry name" value="P-TYPE CATION-TRANSPORTING ATPASE"/>
    <property type="match status" value="1"/>
</dbReference>
<evidence type="ECO:0000256" key="4">
    <source>
        <dbReference type="ARBA" id="ARBA00022967"/>
    </source>
</evidence>
<dbReference type="SFLD" id="SFLDG00002">
    <property type="entry name" value="C1.7:_P-type_atpase_like"/>
    <property type="match status" value="1"/>
</dbReference>
<evidence type="ECO:0000313" key="8">
    <source>
        <dbReference type="EMBL" id="MPM51451.1"/>
    </source>
</evidence>
<protein>
    <submittedName>
        <fullName evidence="8">Silver exporting P-type ATPase</fullName>
    </submittedName>
</protein>
<dbReference type="NCBIfam" id="TIGR01494">
    <property type="entry name" value="ATPase_P-type"/>
    <property type="match status" value="1"/>
</dbReference>
<proteinExistence type="predicted"/>
<evidence type="ECO:0000256" key="5">
    <source>
        <dbReference type="ARBA" id="ARBA00022989"/>
    </source>
</evidence>
<feature type="transmembrane region" description="Helical" evidence="7">
    <location>
        <begin position="271"/>
        <end position="293"/>
    </location>
</feature>
<evidence type="ECO:0000256" key="6">
    <source>
        <dbReference type="ARBA" id="ARBA00023136"/>
    </source>
</evidence>
<organism evidence="8">
    <name type="scientific">bioreactor metagenome</name>
    <dbReference type="NCBI Taxonomy" id="1076179"/>
    <lineage>
        <taxon>unclassified sequences</taxon>
        <taxon>metagenomes</taxon>
        <taxon>ecological metagenomes</taxon>
    </lineage>
</organism>
<dbReference type="Gene3D" id="3.40.1110.10">
    <property type="entry name" value="Calcium-transporting ATPase, cytoplasmic domain N"/>
    <property type="match status" value="1"/>
</dbReference>
<name>A0A645AGN1_9ZZZZ</name>
<dbReference type="GO" id="GO:0016887">
    <property type="term" value="F:ATP hydrolysis activity"/>
    <property type="evidence" value="ECO:0007669"/>
    <property type="project" value="InterPro"/>
</dbReference>
<dbReference type="Gene3D" id="3.40.50.1000">
    <property type="entry name" value="HAD superfamily/HAD-like"/>
    <property type="match status" value="1"/>
</dbReference>
<dbReference type="InterPro" id="IPR044492">
    <property type="entry name" value="P_typ_ATPase_HD_dom"/>
</dbReference>
<keyword evidence="3" id="KW-0479">Metal-binding</keyword>
<dbReference type="PANTHER" id="PTHR46594:SF4">
    <property type="entry name" value="P-TYPE CATION-TRANSPORTING ATPASE"/>
    <property type="match status" value="1"/>
</dbReference>
<evidence type="ECO:0000256" key="3">
    <source>
        <dbReference type="ARBA" id="ARBA00022723"/>
    </source>
</evidence>
<reference evidence="8" key="1">
    <citation type="submission" date="2019-08" db="EMBL/GenBank/DDBJ databases">
        <authorList>
            <person name="Kucharzyk K."/>
            <person name="Murdoch R.W."/>
            <person name="Higgins S."/>
            <person name="Loffler F."/>
        </authorList>
    </citation>
    <scope>NUCLEOTIDE SEQUENCE</scope>
</reference>
<dbReference type="EMBL" id="VSSQ01013422">
    <property type="protein sequence ID" value="MPM51451.1"/>
    <property type="molecule type" value="Genomic_DNA"/>
</dbReference>
<gene>
    <name evidence="8" type="primary">silP_2</name>
    <name evidence="8" type="ORF">SDC9_98200</name>
</gene>
<comment type="subcellular location">
    <subcellularLocation>
        <location evidence="1">Membrane</location>
    </subcellularLocation>
</comment>
<feature type="transmembrane region" description="Helical" evidence="7">
    <location>
        <begin position="299"/>
        <end position="318"/>
    </location>
</feature>
<dbReference type="AlphaFoldDB" id="A0A645AGN1"/>
<dbReference type="InterPro" id="IPR023214">
    <property type="entry name" value="HAD_sf"/>
</dbReference>
<keyword evidence="2 7" id="KW-0812">Transmembrane</keyword>
<dbReference type="GO" id="GO:0016020">
    <property type="term" value="C:membrane"/>
    <property type="evidence" value="ECO:0007669"/>
    <property type="project" value="UniProtKB-SubCell"/>
</dbReference>
<sequence length="324" mass="35771">MIKVDTIILDKTGTLTYGKPSVKKWIWLKRQNDFEKKILLDLEMMSEHPLAEAVAEYLKSDIHPYKGDTPILESFKSHTGTGVEATCEGTHYWAGNEEMVREAEAILDDKMKDAVKRETDEGDSLIYYGRGKELIAVISVSDRIKETTMDALRLLIERGIEIHMLTGDNPASARVMAAKLEIENYRASVKPADKEEYVKNLKQKGKVVAMVGDGINDTQALAVADVSIAMGKGTDIAMDVAMVTLITSDLKLLNTAFDISKKTVRLIRQNLFWAFVYNIVAIPIAAGMLYPSYGFMLDPVVAAAAMAFSSVSVVANSLRVSRGL</sequence>
<comment type="caution">
    <text evidence="8">The sequence shown here is derived from an EMBL/GenBank/DDBJ whole genome shotgun (WGS) entry which is preliminary data.</text>
</comment>
<evidence type="ECO:0000256" key="2">
    <source>
        <dbReference type="ARBA" id="ARBA00022692"/>
    </source>
</evidence>
<keyword evidence="5 7" id="KW-1133">Transmembrane helix</keyword>
<dbReference type="PRINTS" id="PR00119">
    <property type="entry name" value="CATATPASE"/>
</dbReference>
<dbReference type="InterPro" id="IPR036412">
    <property type="entry name" value="HAD-like_sf"/>
</dbReference>
<dbReference type="Pfam" id="PF00702">
    <property type="entry name" value="Hydrolase"/>
    <property type="match status" value="1"/>
</dbReference>
<dbReference type="InterPro" id="IPR023299">
    <property type="entry name" value="ATPase_P-typ_cyto_dom_N"/>
</dbReference>
<accession>A0A645AGN1</accession>
<dbReference type="SFLD" id="SFLDS00003">
    <property type="entry name" value="Haloacid_Dehalogenase"/>
    <property type="match status" value="1"/>
</dbReference>
<dbReference type="InterPro" id="IPR001757">
    <property type="entry name" value="P_typ_ATPase"/>
</dbReference>
<evidence type="ECO:0000256" key="1">
    <source>
        <dbReference type="ARBA" id="ARBA00004370"/>
    </source>
</evidence>
<dbReference type="SFLD" id="SFLDF00027">
    <property type="entry name" value="p-type_atpase"/>
    <property type="match status" value="1"/>
</dbReference>
<dbReference type="PROSITE" id="PS00154">
    <property type="entry name" value="ATPASE_E1_E2"/>
    <property type="match status" value="1"/>
</dbReference>